<accession>X1S1G9</accession>
<evidence type="ECO:0000256" key="1">
    <source>
        <dbReference type="ARBA" id="ARBA00004196"/>
    </source>
</evidence>
<reference evidence="4" key="1">
    <citation type="journal article" date="2014" name="Front. Microbiol.">
        <title>High frequency of phylogenetically diverse reductive dehalogenase-homologous genes in deep subseafloor sedimentary metagenomes.</title>
        <authorList>
            <person name="Kawai M."/>
            <person name="Futagami T."/>
            <person name="Toyoda A."/>
            <person name="Takaki Y."/>
            <person name="Nishi S."/>
            <person name="Hori S."/>
            <person name="Arai W."/>
            <person name="Tsubouchi T."/>
            <person name="Morono Y."/>
            <person name="Uchiyama I."/>
            <person name="Ito T."/>
            <person name="Fujiyama A."/>
            <person name="Inagaki F."/>
            <person name="Takami H."/>
        </authorList>
    </citation>
    <scope>NUCLEOTIDE SEQUENCE</scope>
    <source>
        <strain evidence="4">Expedition CK06-06</strain>
    </source>
</reference>
<dbReference type="Gene3D" id="3.40.190.170">
    <property type="entry name" value="Bacterial extracellular solute-binding protein, family 7"/>
    <property type="match status" value="1"/>
</dbReference>
<dbReference type="EMBL" id="BARW01008721">
    <property type="protein sequence ID" value="GAI86887.1"/>
    <property type="molecule type" value="Genomic_DNA"/>
</dbReference>
<dbReference type="InterPro" id="IPR018389">
    <property type="entry name" value="DctP_fam"/>
</dbReference>
<dbReference type="GO" id="GO:0030288">
    <property type="term" value="C:outer membrane-bounded periplasmic space"/>
    <property type="evidence" value="ECO:0007669"/>
    <property type="project" value="InterPro"/>
</dbReference>
<dbReference type="CDD" id="cd13603">
    <property type="entry name" value="PBP2_TRAP_Siap_TeaA_like"/>
    <property type="match status" value="1"/>
</dbReference>
<dbReference type="NCBIfam" id="TIGR00787">
    <property type="entry name" value="dctP"/>
    <property type="match status" value="1"/>
</dbReference>
<name>X1S1G9_9ZZZZ</name>
<dbReference type="PANTHER" id="PTHR33376">
    <property type="match status" value="1"/>
</dbReference>
<dbReference type="PANTHER" id="PTHR33376:SF4">
    <property type="entry name" value="SIALIC ACID-BINDING PERIPLASMIC PROTEIN SIAP"/>
    <property type="match status" value="1"/>
</dbReference>
<comment type="caution">
    <text evidence="4">The sequence shown here is derived from an EMBL/GenBank/DDBJ whole genome shotgun (WGS) entry which is preliminary data.</text>
</comment>
<keyword evidence="3" id="KW-0732">Signal</keyword>
<dbReference type="InterPro" id="IPR038404">
    <property type="entry name" value="TRAP_DctP_sf"/>
</dbReference>
<organism evidence="4">
    <name type="scientific">marine sediment metagenome</name>
    <dbReference type="NCBI Taxonomy" id="412755"/>
    <lineage>
        <taxon>unclassified sequences</taxon>
        <taxon>metagenomes</taxon>
        <taxon>ecological metagenomes</taxon>
    </lineage>
</organism>
<evidence type="ECO:0000256" key="3">
    <source>
        <dbReference type="ARBA" id="ARBA00022729"/>
    </source>
</evidence>
<evidence type="ECO:0000256" key="2">
    <source>
        <dbReference type="ARBA" id="ARBA00022448"/>
    </source>
</evidence>
<dbReference type="Pfam" id="PF03480">
    <property type="entry name" value="DctP"/>
    <property type="match status" value="1"/>
</dbReference>
<evidence type="ECO:0000313" key="4">
    <source>
        <dbReference type="EMBL" id="GAI86887.1"/>
    </source>
</evidence>
<dbReference type="InterPro" id="IPR004682">
    <property type="entry name" value="TRAP_DctP"/>
</dbReference>
<keyword evidence="2" id="KW-0813">Transport</keyword>
<dbReference type="AlphaFoldDB" id="X1S1G9"/>
<comment type="subcellular location">
    <subcellularLocation>
        <location evidence="1">Cell envelope</location>
    </subcellularLocation>
</comment>
<gene>
    <name evidence="4" type="ORF">S12H4_17774</name>
</gene>
<dbReference type="NCBIfam" id="NF037995">
    <property type="entry name" value="TRAP_S1"/>
    <property type="match status" value="1"/>
</dbReference>
<proteinExistence type="predicted"/>
<sequence length="250" mass="27768">MQLGAGATCVISGTAILNNFNQRIGVLDLPFLWKDYDHVHKVLDGGAGDILAEDLEKSGFKVLAWMDSWGYRNVVTSKVEVKKPEDLKGLKIRTIETPIYIAALNAMGANATPMAFGEVYTAMQTGVLDGYEHGAAVTKAQKFYEVAKYIALTRHLFGPLVFAYSLPEWNKLNNVEKEIILEGAKIARDKQRELAPIKENEAFDFLKSKGMVINEIDTTQFAENAVEIQNEIAIERGAMDLLEKIRAVTE</sequence>
<dbReference type="GO" id="GO:0055085">
    <property type="term" value="P:transmembrane transport"/>
    <property type="evidence" value="ECO:0007669"/>
    <property type="project" value="InterPro"/>
</dbReference>
<protein>
    <submittedName>
        <fullName evidence="4">Uncharacterized protein</fullName>
    </submittedName>
</protein>